<sequence>MAEAAGLALGVVALAGVFKDCIDLFSYIEAARELGSDFKLLETRLDVEKTLLLQWAERVGLVSGERDQRLCDAKTQPAVNAILESMRLLLGESEELQNRYGLSLEGQAMAKTHQPRLHVKESTSEDKRLGDRRRQRFLRAFGDLTVHDNDYRQFRKTPTINKIRWAIRDKDKFEDLVQKLSDFVAKLNALVPHQQKENVQMVKEDIRSIANSVRLEVLGAATGRRDLVADEAAKALDDSCRRRILDAIWYRKMDDRRNDVSTPFAGTYRWAFESCGAWSDLTSWLRSGSAIYWFSGKAGSGKSTIMKFLYSHSTTRQLLEEWAENCKLTIGDFFFWGLGSEEQKSLTGLTRAILYEVLESDHSLIQLLLPNMWRYTYGSDDPKISPPSPAEIQRALTRMASLDQFQTRKYCFFIDGLDEYSGRYSDGISFITTLAEMTNIKFVVSSRPISECVQAFSSKPLLQLQDLTEGDIQKYVDGVIGTHPYMIKLLDADEVGATTILTDVVSKASGVFLWVILACQSLLQGFGACDRIPELRARVDELPEELQDLFQYMLLKIDRRYQAHAARMLRLRYVSYKRTQTIALNALGMALFDEFDVWGSNDLRLQCLTMKEKVTKCELLEGRLTSRCLGLLEVHLPEPDQPSTCICNTFEEHSPLVDSSVEFLQRSLFEFLDEPSVWQLEPLTKADEHTETYAALSFLYLILAEVSSMGLEEGKDTWAVDSILGAMFGYAMYGDYFGAKVDEIGMILLRFRAMMSNVPVFFAENSYWLWYDWKSVFVAGDDVETNSTLLLAVESGMVSFVSRCFEAEEVDVATRRSRFPLLGHALFRTSGQFLQQPIRLSSVAMVRLLLSRGSDPNEDFRDKHGIRTTPWLQWLQKDFTKYWVPDSTLIDIATALVEAGADLGSSLKNGKSVTSAIQEKVSQWKQHSPDDHSSWRGNCRMLLDAIEARQRQKPVTLKFTGPAVDLLHPQIENEVDETGTSTLRRGNKRRRSMRDCAFLFEEFWVNEV</sequence>
<dbReference type="InterPro" id="IPR029498">
    <property type="entry name" value="HeLo_dom"/>
</dbReference>
<protein>
    <recommendedName>
        <fullName evidence="7">Prion-inhibition and propagation HeLo domain-containing protein</fullName>
    </recommendedName>
</protein>
<evidence type="ECO:0000313" key="5">
    <source>
        <dbReference type="EMBL" id="KAJ9602482.1"/>
    </source>
</evidence>
<reference evidence="5" key="1">
    <citation type="submission" date="2022-10" db="EMBL/GenBank/DDBJ databases">
        <title>Culturing micro-colonial fungi from biological soil crusts in the Mojave desert and describing Neophaeococcomyces mojavensis, and introducing the new genera and species Taxawa tesnikishii.</title>
        <authorList>
            <person name="Kurbessoian T."/>
            <person name="Stajich J.E."/>
        </authorList>
    </citation>
    <scope>NUCLEOTIDE SEQUENCE</scope>
    <source>
        <strain evidence="5">TK_41</strain>
    </source>
</reference>
<dbReference type="InterPro" id="IPR036770">
    <property type="entry name" value="Ankyrin_rpt-contain_sf"/>
</dbReference>
<dbReference type="InterPro" id="IPR056884">
    <property type="entry name" value="NPHP3-like_N"/>
</dbReference>
<feature type="domain" description="DUF7791" evidence="4">
    <location>
        <begin position="556"/>
        <end position="680"/>
    </location>
</feature>
<keyword evidence="1" id="KW-0677">Repeat</keyword>
<dbReference type="Gene3D" id="3.40.50.300">
    <property type="entry name" value="P-loop containing nucleotide triphosphate hydrolases"/>
    <property type="match status" value="1"/>
</dbReference>
<dbReference type="Pfam" id="PF14479">
    <property type="entry name" value="HeLo"/>
    <property type="match status" value="1"/>
</dbReference>
<dbReference type="PANTHER" id="PTHR10039:SF5">
    <property type="entry name" value="NACHT DOMAIN-CONTAINING PROTEIN"/>
    <property type="match status" value="1"/>
</dbReference>
<dbReference type="Gene3D" id="1.20.120.1020">
    <property type="entry name" value="Prion-inhibition and propagation, HeLo domain"/>
    <property type="match status" value="1"/>
</dbReference>
<evidence type="ECO:0000313" key="6">
    <source>
        <dbReference type="Proteomes" id="UP001172673"/>
    </source>
</evidence>
<dbReference type="Gene3D" id="1.25.40.20">
    <property type="entry name" value="Ankyrin repeat-containing domain"/>
    <property type="match status" value="1"/>
</dbReference>
<evidence type="ECO:0000259" key="3">
    <source>
        <dbReference type="Pfam" id="PF24883"/>
    </source>
</evidence>
<dbReference type="Pfam" id="PF25053">
    <property type="entry name" value="DUF7791"/>
    <property type="match status" value="1"/>
</dbReference>
<evidence type="ECO:0000256" key="1">
    <source>
        <dbReference type="ARBA" id="ARBA00022737"/>
    </source>
</evidence>
<dbReference type="AlphaFoldDB" id="A0AA39CBR5"/>
<dbReference type="EMBL" id="JAPDRK010000026">
    <property type="protein sequence ID" value="KAJ9602482.1"/>
    <property type="molecule type" value="Genomic_DNA"/>
</dbReference>
<evidence type="ECO:0000259" key="2">
    <source>
        <dbReference type="Pfam" id="PF14479"/>
    </source>
</evidence>
<gene>
    <name evidence="5" type="ORF">H2200_013025</name>
</gene>
<comment type="caution">
    <text evidence="5">The sequence shown here is derived from an EMBL/GenBank/DDBJ whole genome shotgun (WGS) entry which is preliminary data.</text>
</comment>
<dbReference type="InterPro" id="IPR038305">
    <property type="entry name" value="HeLo_sf"/>
</dbReference>
<dbReference type="Pfam" id="PF24883">
    <property type="entry name" value="NPHP3_N"/>
    <property type="match status" value="1"/>
</dbReference>
<dbReference type="InterPro" id="IPR027417">
    <property type="entry name" value="P-loop_NTPase"/>
</dbReference>
<dbReference type="PANTHER" id="PTHR10039">
    <property type="entry name" value="AMELOGENIN"/>
    <property type="match status" value="1"/>
</dbReference>
<feature type="domain" description="Prion-inhibition and propagation HeLo" evidence="2">
    <location>
        <begin position="6"/>
        <end position="217"/>
    </location>
</feature>
<dbReference type="SUPFAM" id="SSF52540">
    <property type="entry name" value="P-loop containing nucleoside triphosphate hydrolases"/>
    <property type="match status" value="1"/>
</dbReference>
<evidence type="ECO:0000259" key="4">
    <source>
        <dbReference type="Pfam" id="PF25053"/>
    </source>
</evidence>
<accession>A0AA39CBR5</accession>
<proteinExistence type="predicted"/>
<name>A0AA39CBR5_9EURO</name>
<evidence type="ECO:0008006" key="7">
    <source>
        <dbReference type="Google" id="ProtNLM"/>
    </source>
</evidence>
<keyword evidence="6" id="KW-1185">Reference proteome</keyword>
<organism evidence="5 6">
    <name type="scientific">Cladophialophora chaetospira</name>
    <dbReference type="NCBI Taxonomy" id="386627"/>
    <lineage>
        <taxon>Eukaryota</taxon>
        <taxon>Fungi</taxon>
        <taxon>Dikarya</taxon>
        <taxon>Ascomycota</taxon>
        <taxon>Pezizomycotina</taxon>
        <taxon>Eurotiomycetes</taxon>
        <taxon>Chaetothyriomycetidae</taxon>
        <taxon>Chaetothyriales</taxon>
        <taxon>Herpotrichiellaceae</taxon>
        <taxon>Cladophialophora</taxon>
    </lineage>
</organism>
<dbReference type="Proteomes" id="UP001172673">
    <property type="component" value="Unassembled WGS sequence"/>
</dbReference>
<dbReference type="InterPro" id="IPR056693">
    <property type="entry name" value="DUF7791"/>
</dbReference>
<feature type="domain" description="Nephrocystin 3-like N-terminal" evidence="3">
    <location>
        <begin position="266"/>
        <end position="447"/>
    </location>
</feature>